<gene>
    <name evidence="2" type="ORF">IAB08_07130</name>
</gene>
<protein>
    <recommendedName>
        <fullName evidence="4">Integrase</fullName>
    </recommendedName>
</protein>
<evidence type="ECO:0000313" key="3">
    <source>
        <dbReference type="Proteomes" id="UP000823612"/>
    </source>
</evidence>
<proteinExistence type="predicted"/>
<evidence type="ECO:0000256" key="1">
    <source>
        <dbReference type="ARBA" id="ARBA00023172"/>
    </source>
</evidence>
<dbReference type="Proteomes" id="UP000823612">
    <property type="component" value="Unassembled WGS sequence"/>
</dbReference>
<name>A0A9D9DXE3_9BACT</name>
<accession>A0A9D9DXE3</accession>
<keyword evidence="1" id="KW-0233">DNA recombination</keyword>
<dbReference type="AlphaFoldDB" id="A0A9D9DXE3"/>
<evidence type="ECO:0000313" key="2">
    <source>
        <dbReference type="EMBL" id="MBO8433049.1"/>
    </source>
</evidence>
<evidence type="ECO:0008006" key="4">
    <source>
        <dbReference type="Google" id="ProtNLM"/>
    </source>
</evidence>
<dbReference type="Gene3D" id="1.10.443.10">
    <property type="entry name" value="Intergrase catalytic core"/>
    <property type="match status" value="1"/>
</dbReference>
<sequence length="95" mass="10879">MFVFHRRYSTLRGFNRAINAGLKKLGEACGIPGLYYYQARHTFASVAHNELKHSIENVAKCLAHAPVMRVTVGYVKEDFSIVDEVNQDVVRYLFE</sequence>
<dbReference type="InterPro" id="IPR013762">
    <property type="entry name" value="Integrase-like_cat_sf"/>
</dbReference>
<dbReference type="SUPFAM" id="SSF56349">
    <property type="entry name" value="DNA breaking-rejoining enzymes"/>
    <property type="match status" value="1"/>
</dbReference>
<reference evidence="2" key="2">
    <citation type="journal article" date="2021" name="PeerJ">
        <title>Extensive microbial diversity within the chicken gut microbiome revealed by metagenomics and culture.</title>
        <authorList>
            <person name="Gilroy R."/>
            <person name="Ravi A."/>
            <person name="Getino M."/>
            <person name="Pursley I."/>
            <person name="Horton D.L."/>
            <person name="Alikhan N.F."/>
            <person name="Baker D."/>
            <person name="Gharbi K."/>
            <person name="Hall N."/>
            <person name="Watson M."/>
            <person name="Adriaenssens E.M."/>
            <person name="Foster-Nyarko E."/>
            <person name="Jarju S."/>
            <person name="Secka A."/>
            <person name="Antonio M."/>
            <person name="Oren A."/>
            <person name="Chaudhuri R.R."/>
            <person name="La Ragione R."/>
            <person name="Hildebrand F."/>
            <person name="Pallen M.J."/>
        </authorList>
    </citation>
    <scope>NUCLEOTIDE SEQUENCE</scope>
    <source>
        <strain evidence="2">2889</strain>
    </source>
</reference>
<dbReference type="GO" id="GO:0006310">
    <property type="term" value="P:DNA recombination"/>
    <property type="evidence" value="ECO:0007669"/>
    <property type="project" value="UniProtKB-KW"/>
</dbReference>
<dbReference type="GO" id="GO:0015074">
    <property type="term" value="P:DNA integration"/>
    <property type="evidence" value="ECO:0007669"/>
    <property type="project" value="InterPro"/>
</dbReference>
<organism evidence="2 3">
    <name type="scientific">Candidatus Pullibacteroides excrementavium</name>
    <dbReference type="NCBI Taxonomy" id="2840905"/>
    <lineage>
        <taxon>Bacteria</taxon>
        <taxon>Pseudomonadati</taxon>
        <taxon>Bacteroidota</taxon>
        <taxon>Bacteroidia</taxon>
        <taxon>Bacteroidales</taxon>
        <taxon>Candidatus Pullibacteroides</taxon>
    </lineage>
</organism>
<dbReference type="InterPro" id="IPR011010">
    <property type="entry name" value="DNA_brk_join_enz"/>
</dbReference>
<comment type="caution">
    <text evidence="2">The sequence shown here is derived from an EMBL/GenBank/DDBJ whole genome shotgun (WGS) entry which is preliminary data.</text>
</comment>
<dbReference type="EMBL" id="JADIMZ010000105">
    <property type="protein sequence ID" value="MBO8433049.1"/>
    <property type="molecule type" value="Genomic_DNA"/>
</dbReference>
<reference evidence="2" key="1">
    <citation type="submission" date="2020-10" db="EMBL/GenBank/DDBJ databases">
        <authorList>
            <person name="Gilroy R."/>
        </authorList>
    </citation>
    <scope>NUCLEOTIDE SEQUENCE</scope>
    <source>
        <strain evidence="2">2889</strain>
    </source>
</reference>
<dbReference type="GO" id="GO:0003677">
    <property type="term" value="F:DNA binding"/>
    <property type="evidence" value="ECO:0007669"/>
    <property type="project" value="InterPro"/>
</dbReference>